<keyword evidence="1" id="KW-1133">Transmembrane helix</keyword>
<sequence length="135" mass="14847">MDSQRTAFLEGLEAELTTSEGKTTATIGTVGGRRRIREKVGALGATLFAVGSFFALSAGSASAGPATTQDDCWTPDYRAESHVKHCSWPLGDIQRFDYLRSYTANNGTVRCHVFDHYSWTCNNWYYIGQPEACGH</sequence>
<dbReference type="Proteomes" id="UP000199515">
    <property type="component" value="Unassembled WGS sequence"/>
</dbReference>
<evidence type="ECO:0000313" key="3">
    <source>
        <dbReference type="Proteomes" id="UP000199515"/>
    </source>
</evidence>
<proteinExistence type="predicted"/>
<name>A0A1H3JBH5_9PSEU</name>
<accession>A0A1H3JBH5</accession>
<evidence type="ECO:0000256" key="1">
    <source>
        <dbReference type="SAM" id="Phobius"/>
    </source>
</evidence>
<gene>
    <name evidence="2" type="ORF">SAMN05421504_105318</name>
</gene>
<reference evidence="2 3" key="1">
    <citation type="submission" date="2016-10" db="EMBL/GenBank/DDBJ databases">
        <authorList>
            <person name="de Groot N.N."/>
        </authorList>
    </citation>
    <scope>NUCLEOTIDE SEQUENCE [LARGE SCALE GENOMIC DNA]</scope>
    <source>
        <strain evidence="2 3">CPCC 202699</strain>
    </source>
</reference>
<dbReference type="RefSeq" id="WP_143047140.1">
    <property type="nucleotide sequence ID" value="NZ_FNON01000005.1"/>
</dbReference>
<dbReference type="AlphaFoldDB" id="A0A1H3JBH5"/>
<protein>
    <submittedName>
        <fullName evidence="2">Uncharacterized protein</fullName>
    </submittedName>
</protein>
<dbReference type="OrthoDB" id="10001457at2"/>
<feature type="transmembrane region" description="Helical" evidence="1">
    <location>
        <begin position="40"/>
        <end position="59"/>
    </location>
</feature>
<dbReference type="STRING" id="589385.SAMN05421504_105318"/>
<dbReference type="EMBL" id="FNON01000005">
    <property type="protein sequence ID" value="SDY36929.1"/>
    <property type="molecule type" value="Genomic_DNA"/>
</dbReference>
<keyword evidence="3" id="KW-1185">Reference proteome</keyword>
<keyword evidence="1" id="KW-0472">Membrane</keyword>
<organism evidence="2 3">
    <name type="scientific">Amycolatopsis xylanica</name>
    <dbReference type="NCBI Taxonomy" id="589385"/>
    <lineage>
        <taxon>Bacteria</taxon>
        <taxon>Bacillati</taxon>
        <taxon>Actinomycetota</taxon>
        <taxon>Actinomycetes</taxon>
        <taxon>Pseudonocardiales</taxon>
        <taxon>Pseudonocardiaceae</taxon>
        <taxon>Amycolatopsis</taxon>
    </lineage>
</organism>
<keyword evidence="1" id="KW-0812">Transmembrane</keyword>
<evidence type="ECO:0000313" key="2">
    <source>
        <dbReference type="EMBL" id="SDY36929.1"/>
    </source>
</evidence>